<gene>
    <name evidence="3" type="ORF">GONAM_22_00420</name>
</gene>
<feature type="transmembrane region" description="Helical" evidence="2">
    <location>
        <begin position="145"/>
        <end position="168"/>
    </location>
</feature>
<evidence type="ECO:0000256" key="2">
    <source>
        <dbReference type="SAM" id="Phobius"/>
    </source>
</evidence>
<evidence type="ECO:0000313" key="3">
    <source>
        <dbReference type="EMBL" id="GAC01067.1"/>
    </source>
</evidence>
<evidence type="ECO:0000313" key="4">
    <source>
        <dbReference type="Proteomes" id="UP000035058"/>
    </source>
</evidence>
<dbReference type="EMBL" id="BAHE01000022">
    <property type="protein sequence ID" value="GAC01067.1"/>
    <property type="molecule type" value="Genomic_DNA"/>
</dbReference>
<reference evidence="3 4" key="1">
    <citation type="submission" date="2012-08" db="EMBL/GenBank/DDBJ databases">
        <title>Whole genome shotgun sequence of Gordonia namibiensis NBRC 108229.</title>
        <authorList>
            <person name="Isaki-Nakamura S."/>
            <person name="Hosoyama A."/>
            <person name="Tsuchikane K."/>
            <person name="Katsumata H."/>
            <person name="Baba S."/>
            <person name="Yamazaki S."/>
            <person name="Fujita N."/>
        </authorList>
    </citation>
    <scope>NUCLEOTIDE SEQUENCE [LARGE SCALE GENOMIC DNA]</scope>
    <source>
        <strain evidence="3 4">NBRC 108229</strain>
    </source>
</reference>
<keyword evidence="4" id="KW-1185">Reference proteome</keyword>
<keyword evidence="2" id="KW-0472">Membrane</keyword>
<evidence type="ECO:0000256" key="1">
    <source>
        <dbReference type="SAM" id="MobiDB-lite"/>
    </source>
</evidence>
<dbReference type="RefSeq" id="WP_006867244.1">
    <property type="nucleotide sequence ID" value="NZ_BAHE01000022.1"/>
</dbReference>
<feature type="region of interest" description="Disordered" evidence="1">
    <location>
        <begin position="1"/>
        <end position="139"/>
    </location>
</feature>
<keyword evidence="2" id="KW-0812">Transmembrane</keyword>
<sequence length="396" mass="40775">MSDNKTPGDDPRDQGESHDPTGTAGPPESTDNTGATEPAGDDWRPVEDADPAGVGTGVPETGVPESGETEQFPTTPIAPGAQAYSSVPPSEADTTDLSGGLGQPGTAQFAPGETPYGDDSSEPLQTPGSGPVLTSPRKRRSTKKIVALSTIAVLLLVVIGAVGSELYLRHKVTNCLEESFSGLTGVPTSVSLSRKPIILQGSGDVPYVQVDTKDGSDPQGVRLHMRADGISGDSSTTDIRSLRGDGFIPFERIVELSKEGAPAGAGGQSTGNGASPVGSVEEITGNAADGTFEVQAGFPVMFFSVPVSATIKPVLKGGRVEFEVVKASALVFGIPPDFAQQIVDQVTTSALGPFFDEVQVDQLRVTDTGLEFAISGSDVQLTNEMTGNDQQSGCSV</sequence>
<protein>
    <recommendedName>
        <fullName evidence="5">DUF2993 domain-containing protein</fullName>
    </recommendedName>
</protein>
<dbReference type="Proteomes" id="UP000035058">
    <property type="component" value="Unassembled WGS sequence"/>
</dbReference>
<dbReference type="AlphaFoldDB" id="K6X4Q4"/>
<proteinExistence type="predicted"/>
<organism evidence="3 4">
    <name type="scientific">Gordonia namibiensis NBRC 108229</name>
    <dbReference type="NCBI Taxonomy" id="1208314"/>
    <lineage>
        <taxon>Bacteria</taxon>
        <taxon>Bacillati</taxon>
        <taxon>Actinomycetota</taxon>
        <taxon>Actinomycetes</taxon>
        <taxon>Mycobacteriales</taxon>
        <taxon>Gordoniaceae</taxon>
        <taxon>Gordonia</taxon>
    </lineage>
</organism>
<feature type="compositionally biased region" description="Basic and acidic residues" evidence="1">
    <location>
        <begin position="1"/>
        <end position="19"/>
    </location>
</feature>
<evidence type="ECO:0008006" key="5">
    <source>
        <dbReference type="Google" id="ProtNLM"/>
    </source>
</evidence>
<accession>K6X4Q4</accession>
<comment type="caution">
    <text evidence="3">The sequence shown here is derived from an EMBL/GenBank/DDBJ whole genome shotgun (WGS) entry which is preliminary data.</text>
</comment>
<name>K6X4Q4_9ACTN</name>
<keyword evidence="2" id="KW-1133">Transmembrane helix</keyword>